<evidence type="ECO:0000313" key="11">
    <source>
        <dbReference type="EMBL" id="EKX72685.1"/>
    </source>
</evidence>
<feature type="domain" description="Glucose-6-phosphate dehydrogenase NAD-binding" evidence="8">
    <location>
        <begin position="385"/>
        <end position="571"/>
    </location>
</feature>
<dbReference type="GO" id="GO:0017057">
    <property type="term" value="F:6-phosphogluconolactonase activity"/>
    <property type="evidence" value="ECO:0007669"/>
    <property type="project" value="InterPro"/>
</dbReference>
<dbReference type="SUPFAM" id="SSF55347">
    <property type="entry name" value="Glyceraldehyde-3-phosphate dehydrogenase-like, C-terminal domain"/>
    <property type="match status" value="1"/>
</dbReference>
<feature type="domain" description="Glucosamine/galactosamine-6-phosphate isomerase" evidence="9">
    <location>
        <begin position="110"/>
        <end position="351"/>
    </location>
</feature>
<evidence type="ECO:0000256" key="3">
    <source>
        <dbReference type="ARBA" id="ARBA00022526"/>
    </source>
</evidence>
<keyword evidence="11" id="KW-0378">Hydrolase</keyword>
<evidence type="ECO:0000256" key="5">
    <source>
        <dbReference type="ARBA" id="ARBA00023002"/>
    </source>
</evidence>
<dbReference type="PANTHER" id="PTHR23429">
    <property type="entry name" value="GLUCOSE-6-PHOSPHATE 1-DEHYDROGENASE G6PD"/>
    <property type="match status" value="1"/>
</dbReference>
<keyword evidence="5 11" id="KW-0560">Oxidoreductase</keyword>
<comment type="caution">
    <text evidence="11">The sequence shown here is derived from an EMBL/GenBank/DDBJ whole genome shotgun (WGS) entry which is preliminary data.</text>
</comment>
<gene>
    <name evidence="11" type="ORF">BEWA_012440</name>
</gene>
<dbReference type="CDD" id="cd01400">
    <property type="entry name" value="6PGL"/>
    <property type="match status" value="1"/>
</dbReference>
<dbReference type="GO" id="GO:0006006">
    <property type="term" value="P:glucose metabolic process"/>
    <property type="evidence" value="ECO:0007669"/>
    <property type="project" value="UniProtKB-KW"/>
</dbReference>
<dbReference type="eggNOG" id="KOG0563">
    <property type="taxonomic scope" value="Eukaryota"/>
</dbReference>
<dbReference type="EMBL" id="ACOU01000004">
    <property type="protein sequence ID" value="EKX72685.1"/>
    <property type="molecule type" value="Genomic_DNA"/>
</dbReference>
<evidence type="ECO:0000256" key="2">
    <source>
        <dbReference type="ARBA" id="ARBA00013019"/>
    </source>
</evidence>
<dbReference type="Gene3D" id="3.40.50.1360">
    <property type="match status" value="1"/>
</dbReference>
<dbReference type="Gene3D" id="3.40.50.720">
    <property type="entry name" value="NAD(P)-binding Rossmann-like Domain"/>
    <property type="match status" value="1"/>
</dbReference>
<dbReference type="RefSeq" id="XP_004832137.1">
    <property type="nucleotide sequence ID" value="XM_004832080.1"/>
</dbReference>
<protein>
    <recommendedName>
        <fullName evidence="2">glucose-6-phosphate dehydrogenase (NADP(+))</fullName>
        <ecNumber evidence="2">1.1.1.49</ecNumber>
    </recommendedName>
</protein>
<organism evidence="11 12">
    <name type="scientific">Theileria equi strain WA</name>
    <dbReference type="NCBI Taxonomy" id="1537102"/>
    <lineage>
        <taxon>Eukaryota</taxon>
        <taxon>Sar</taxon>
        <taxon>Alveolata</taxon>
        <taxon>Apicomplexa</taxon>
        <taxon>Aconoidasida</taxon>
        <taxon>Piroplasmida</taxon>
        <taxon>Theileriidae</taxon>
        <taxon>Theileria</taxon>
    </lineage>
</organism>
<dbReference type="InterPro" id="IPR001282">
    <property type="entry name" value="G6P_DH"/>
</dbReference>
<keyword evidence="4" id="KW-0521">NADP</keyword>
<keyword evidence="12" id="KW-1185">Reference proteome</keyword>
<evidence type="ECO:0000259" key="9">
    <source>
        <dbReference type="Pfam" id="PF01182"/>
    </source>
</evidence>
<dbReference type="Proteomes" id="UP000031512">
    <property type="component" value="Unassembled WGS sequence"/>
</dbReference>
<sequence length="870" mass="98542">MGDSESPKYVGFSSSTQEAPDASPIPIPATLSRRIFKGNPNSDSYSSMSNLLASSCSSDYDNWIKGFYASRINEILQFKSTSHVITPPCDNDCTDVDDIIEPCLLDCHTEEGFVKTATHLILHKIRTKQAKSPTSMVTIGLSGGSTPREIFSFMGRLQDLEIDFNRIIIFVVDERYVPTDDEMSNIRLIRNTLLKYWPIPESNIIFPDTSLPLEECVKKYEEDLEKIFGVVNINKVKSEPGDDSNPAWKAVFPIRPDLITLGIGADFHIAGLFPEYLSTLDAAYVTDCVHRVMVTYTETAVVRERITLSLPFLCCAKSKLFLLKGERKKRIWTTMIQYRHVDPIRFPATQIFTRPGCIAVLDSSTIRKVRLKIPLDQTDYLTFLLFGSTGDLARKKLYPALFHLFYLGFLPNKFHILAISRYEEDFDAFFNKMSEDIFASINTNLYLRDPAVRFDYPTVISEFKNKCSRIKATYSDPESIQTLMAKIAEIEAGAAVSHRMVYLATPAEAYEPIMKMVTSCCKPKNGWFRVLLEKPFGRDLSSSLSIQAGLNKYIEPEKVFLIDHYLGKPVVACIISSKKSPRYSPLFNRKYVKSVHIKLKEEIGSFGRSYFESYGIIRDMIQNHGLQLLSLIAMNHTSGSKKSIAQDKLNVLKCIRTVTFDDAVIGQYTDSLDGKKCAYRKEPGISQDSLCNTYCSCVMWIDNDDWRDVPFIITAGKGLDERLCEVSLNVHENEIEEFCEGFKPNKLVYRVHPDPSVFWAKGSNEIDVGEVKENAASDVEAEATNKEERILRDVEYTATKRTIEGAYEILFYHAFSGRKDSFPTIDEANESWRILTPLIDEIAEKKVVPIFYPRGSAGPGEANRLFKLLS</sequence>
<dbReference type="GeneID" id="15804320"/>
<dbReference type="PRINTS" id="PR00079">
    <property type="entry name" value="G6PDHDRGNASE"/>
</dbReference>
<dbReference type="SUPFAM" id="SSF100950">
    <property type="entry name" value="NagB/RpiA/CoA transferase-like"/>
    <property type="match status" value="1"/>
</dbReference>
<evidence type="ECO:0000256" key="1">
    <source>
        <dbReference type="ARBA" id="ARBA00004937"/>
    </source>
</evidence>
<dbReference type="Pfam" id="PF01182">
    <property type="entry name" value="Glucosamine_iso"/>
    <property type="match status" value="1"/>
</dbReference>
<evidence type="ECO:0000256" key="4">
    <source>
        <dbReference type="ARBA" id="ARBA00022857"/>
    </source>
</evidence>
<dbReference type="KEGG" id="beq:BEWA_012440"/>
<feature type="region of interest" description="Disordered" evidence="7">
    <location>
        <begin position="1"/>
        <end position="27"/>
    </location>
</feature>
<dbReference type="InterPro" id="IPR005900">
    <property type="entry name" value="6-phosphogluconolactonase_DevB"/>
</dbReference>
<reference evidence="11 12" key="1">
    <citation type="journal article" date="2012" name="BMC Genomics">
        <title>Comparative genomic analysis and phylogenetic position of Theileria equi.</title>
        <authorList>
            <person name="Kappmeyer L.S."/>
            <person name="Thiagarajan M."/>
            <person name="Herndon D.R."/>
            <person name="Ramsay J.D."/>
            <person name="Caler E."/>
            <person name="Djikeng A."/>
            <person name="Gillespie J.J."/>
            <person name="Lau A.O."/>
            <person name="Roalson E.H."/>
            <person name="Silva J.C."/>
            <person name="Silva M.G."/>
            <person name="Suarez C.E."/>
            <person name="Ueti M.W."/>
            <person name="Nene V.M."/>
            <person name="Mealey R.H."/>
            <person name="Knowles D.P."/>
            <person name="Brayton K.A."/>
        </authorList>
    </citation>
    <scope>NUCLEOTIDE SEQUENCE [LARGE SCALE GENOMIC DNA]</scope>
    <source>
        <strain evidence="11 12">WA</strain>
    </source>
</reference>
<dbReference type="Gene3D" id="3.30.360.10">
    <property type="entry name" value="Dihydrodipicolinate Reductase, domain 2"/>
    <property type="match status" value="1"/>
</dbReference>
<comment type="pathway">
    <text evidence="1">Carbohydrate degradation; pentose phosphate pathway; D-ribulose 5-phosphate from D-glucose 6-phosphate (oxidative stage): step 1/3.</text>
</comment>
<evidence type="ECO:0000259" key="8">
    <source>
        <dbReference type="Pfam" id="PF00479"/>
    </source>
</evidence>
<dbReference type="GO" id="GO:0050661">
    <property type="term" value="F:NADP binding"/>
    <property type="evidence" value="ECO:0007669"/>
    <property type="project" value="InterPro"/>
</dbReference>
<proteinExistence type="predicted"/>
<evidence type="ECO:0000313" key="12">
    <source>
        <dbReference type="Proteomes" id="UP000031512"/>
    </source>
</evidence>
<evidence type="ECO:0000259" key="10">
    <source>
        <dbReference type="Pfam" id="PF02781"/>
    </source>
</evidence>
<evidence type="ECO:0000256" key="6">
    <source>
        <dbReference type="ARBA" id="ARBA00023277"/>
    </source>
</evidence>
<dbReference type="AlphaFoldDB" id="L1LBP1"/>
<keyword evidence="6" id="KW-0119">Carbohydrate metabolism</keyword>
<dbReference type="EC" id="1.1.1.49" evidence="2"/>
<dbReference type="SUPFAM" id="SSF51735">
    <property type="entry name" value="NAD(P)-binding Rossmann-fold domains"/>
    <property type="match status" value="1"/>
</dbReference>
<name>L1LBP1_THEEQ</name>
<dbReference type="InterPro" id="IPR036291">
    <property type="entry name" value="NAD(P)-bd_dom_sf"/>
</dbReference>
<keyword evidence="3" id="KW-0313">Glucose metabolism</keyword>
<dbReference type="InterPro" id="IPR022674">
    <property type="entry name" value="G6P_DH_NAD-bd"/>
</dbReference>
<accession>L1LBP1</accession>
<dbReference type="STRING" id="1537102.L1LBP1"/>
<dbReference type="GO" id="GO:0004345">
    <property type="term" value="F:glucose-6-phosphate dehydrogenase activity"/>
    <property type="evidence" value="ECO:0007669"/>
    <property type="project" value="UniProtKB-EC"/>
</dbReference>
<dbReference type="GO" id="GO:0009051">
    <property type="term" value="P:pentose-phosphate shunt, oxidative branch"/>
    <property type="evidence" value="ECO:0007669"/>
    <property type="project" value="TreeGrafter"/>
</dbReference>
<dbReference type="InterPro" id="IPR006148">
    <property type="entry name" value="Glc/Gal-6P_isomerase"/>
</dbReference>
<dbReference type="InterPro" id="IPR022675">
    <property type="entry name" value="G6P_DH_C"/>
</dbReference>
<evidence type="ECO:0000256" key="7">
    <source>
        <dbReference type="SAM" id="MobiDB-lite"/>
    </source>
</evidence>
<dbReference type="eggNOG" id="KOG3147">
    <property type="taxonomic scope" value="Eukaryota"/>
</dbReference>
<dbReference type="VEuPathDB" id="PiroplasmaDB:BEWA_012440"/>
<feature type="domain" description="Glucose-6-phosphate dehydrogenase C-terminal" evidence="10">
    <location>
        <begin position="583"/>
        <end position="867"/>
    </location>
</feature>
<dbReference type="PANTHER" id="PTHR23429:SF0">
    <property type="entry name" value="GLUCOSE-6-PHOSPHATE 1-DEHYDROGENASE"/>
    <property type="match status" value="1"/>
</dbReference>
<dbReference type="InterPro" id="IPR037171">
    <property type="entry name" value="NagB/RpiA_transferase-like"/>
</dbReference>
<dbReference type="Pfam" id="PF02781">
    <property type="entry name" value="G6PD_C"/>
    <property type="match status" value="1"/>
</dbReference>
<dbReference type="Pfam" id="PF00479">
    <property type="entry name" value="G6PD_N"/>
    <property type="match status" value="1"/>
</dbReference>
<dbReference type="OrthoDB" id="60984at2759"/>